<keyword evidence="1" id="KW-0472">Membrane</keyword>
<dbReference type="AlphaFoldDB" id="A0A1G8BJB4"/>
<evidence type="ECO:0000313" key="2">
    <source>
        <dbReference type="EMBL" id="SDH33248.1"/>
    </source>
</evidence>
<organism evidence="2 3">
    <name type="scientific">Desulfosporosinus hippei DSM 8344</name>
    <dbReference type="NCBI Taxonomy" id="1121419"/>
    <lineage>
        <taxon>Bacteria</taxon>
        <taxon>Bacillati</taxon>
        <taxon>Bacillota</taxon>
        <taxon>Clostridia</taxon>
        <taxon>Eubacteriales</taxon>
        <taxon>Desulfitobacteriaceae</taxon>
        <taxon>Desulfosporosinus</taxon>
    </lineage>
</organism>
<name>A0A1G8BJB4_9FIRM</name>
<dbReference type="Proteomes" id="UP000198656">
    <property type="component" value="Unassembled WGS sequence"/>
</dbReference>
<proteinExistence type="predicted"/>
<reference evidence="3" key="1">
    <citation type="submission" date="2016-10" db="EMBL/GenBank/DDBJ databases">
        <authorList>
            <person name="Varghese N."/>
            <person name="Submissions S."/>
        </authorList>
    </citation>
    <scope>NUCLEOTIDE SEQUENCE [LARGE SCALE GENOMIC DNA]</scope>
    <source>
        <strain evidence="3">DSM 8344</strain>
    </source>
</reference>
<feature type="transmembrane region" description="Helical" evidence="1">
    <location>
        <begin position="12"/>
        <end position="30"/>
    </location>
</feature>
<dbReference type="EMBL" id="FNCP01000012">
    <property type="protein sequence ID" value="SDH33248.1"/>
    <property type="molecule type" value="Genomic_DNA"/>
</dbReference>
<keyword evidence="1" id="KW-0812">Transmembrane</keyword>
<gene>
    <name evidence="2" type="ORF">SAMN05443529_11250</name>
</gene>
<evidence type="ECO:0000313" key="3">
    <source>
        <dbReference type="Proteomes" id="UP000198656"/>
    </source>
</evidence>
<protein>
    <submittedName>
        <fullName evidence="2">Uncharacterized protein</fullName>
    </submittedName>
</protein>
<accession>A0A1G8BJB4</accession>
<keyword evidence="1" id="KW-1133">Transmembrane helix</keyword>
<sequence>MLGMKRRSSLFSTRSLIIHAVGIGAAVWLGKLWGDNDY</sequence>
<keyword evidence="3" id="KW-1185">Reference proteome</keyword>
<evidence type="ECO:0000256" key="1">
    <source>
        <dbReference type="SAM" id="Phobius"/>
    </source>
</evidence>